<feature type="domain" description="TfoX C-terminal" evidence="2">
    <location>
        <begin position="120"/>
        <end position="194"/>
    </location>
</feature>
<dbReference type="AlphaFoldDB" id="A0A1T0B0D1"/>
<dbReference type="OrthoDB" id="4225809at2"/>
<feature type="domain" description="TfoX N-terminal" evidence="1">
    <location>
        <begin position="15"/>
        <end position="106"/>
    </location>
</feature>
<evidence type="ECO:0000313" key="3">
    <source>
        <dbReference type="EMBL" id="OOS03534.1"/>
    </source>
</evidence>
<dbReference type="InterPro" id="IPR047525">
    <property type="entry name" value="TfoX-like"/>
</dbReference>
<dbReference type="EMBL" id="MUYB01000026">
    <property type="protein sequence ID" value="OOS03534.1"/>
    <property type="molecule type" value="Genomic_DNA"/>
</dbReference>
<dbReference type="PANTHER" id="PTHR36121">
    <property type="entry name" value="PROTEIN SXY"/>
    <property type="match status" value="1"/>
</dbReference>
<dbReference type="Proteomes" id="UP000190023">
    <property type="component" value="Unassembled WGS sequence"/>
</dbReference>
<evidence type="ECO:0000259" key="2">
    <source>
        <dbReference type="Pfam" id="PF04994"/>
    </source>
</evidence>
<dbReference type="Pfam" id="PF04994">
    <property type="entry name" value="TfoX_C"/>
    <property type="match status" value="1"/>
</dbReference>
<dbReference type="GO" id="GO:0030420">
    <property type="term" value="P:establishment of competence for transformation"/>
    <property type="evidence" value="ECO:0007669"/>
    <property type="project" value="InterPro"/>
</dbReference>
<accession>A0A1T0B0D1</accession>
<comment type="caution">
    <text evidence="3">The sequence shown here is derived from an EMBL/GenBank/DDBJ whole genome shotgun (WGS) entry which is preliminary data.</text>
</comment>
<dbReference type="PANTHER" id="PTHR36121:SF1">
    <property type="entry name" value="PROTEIN SXY"/>
    <property type="match status" value="1"/>
</dbReference>
<dbReference type="Gene3D" id="3.30.1460.30">
    <property type="entry name" value="YgaC/TfoX-N like chaperone"/>
    <property type="match status" value="1"/>
</dbReference>
<dbReference type="STRING" id="123822.B0188_06730"/>
<organism evidence="3 4">
    <name type="scientific">[Haemophilus] felis</name>
    <dbReference type="NCBI Taxonomy" id="123822"/>
    <lineage>
        <taxon>Bacteria</taxon>
        <taxon>Pseudomonadati</taxon>
        <taxon>Pseudomonadota</taxon>
        <taxon>Gammaproteobacteria</taxon>
        <taxon>Pasteurellales</taxon>
        <taxon>Pasteurellaceae</taxon>
    </lineage>
</organism>
<dbReference type="PIRSF" id="PIRSF028788">
    <property type="entry name" value="TfoX_Sxy"/>
    <property type="match status" value="1"/>
</dbReference>
<keyword evidence="4" id="KW-1185">Reference proteome</keyword>
<evidence type="ECO:0000313" key="4">
    <source>
        <dbReference type="Proteomes" id="UP000190023"/>
    </source>
</evidence>
<dbReference type="Pfam" id="PF04993">
    <property type="entry name" value="TfoX_N"/>
    <property type="match status" value="1"/>
</dbReference>
<dbReference type="Gene3D" id="1.10.150.20">
    <property type="entry name" value="5' to 3' exonuclease, C-terminal subdomain"/>
    <property type="match status" value="1"/>
</dbReference>
<evidence type="ECO:0000259" key="1">
    <source>
        <dbReference type="Pfam" id="PF04993"/>
    </source>
</evidence>
<sequence>MTKTELATLEIRQALFELIGEVKAKTLFASYGLFSGAAMFGIYQNGNLYIKAEKELAEELIAQGAVNYISHLPNIKLSISNYYYLPQEIISNKEKYKDILLRSIAQINEKASLEYINKYRRIKDLPNLSMKYERLLSKVGIEELSLFRTLGASHAFARLVRKGITSELNMLWLFVAALKYKHVSLLTEQEKENALKMLNLILEQSGMKPMK</sequence>
<dbReference type="SUPFAM" id="SSF159894">
    <property type="entry name" value="YgaC/TfoX-N like"/>
    <property type="match status" value="1"/>
</dbReference>
<dbReference type="InterPro" id="IPR026256">
    <property type="entry name" value="TfoX-like_gammaprotbact"/>
</dbReference>
<proteinExistence type="predicted"/>
<gene>
    <name evidence="3" type="ORF">B0188_06730</name>
</gene>
<protein>
    <submittedName>
        <fullName evidence="3">DNA transformation protein</fullName>
    </submittedName>
</protein>
<dbReference type="InterPro" id="IPR007076">
    <property type="entry name" value="TfoX_N"/>
</dbReference>
<reference evidence="3 4" key="1">
    <citation type="submission" date="2017-02" db="EMBL/GenBank/DDBJ databases">
        <title>Draft genome sequence of Haemophilus felis CCUG 31170 type strain.</title>
        <authorList>
            <person name="Engstrom-Jakobsson H."/>
            <person name="Salva-Serra F."/>
            <person name="Thorell K."/>
            <person name="Gonzales-Siles L."/>
            <person name="Karlsson R."/>
            <person name="Boulund F."/>
            <person name="Engstrand L."/>
            <person name="Kristiansson E."/>
            <person name="Moore E."/>
        </authorList>
    </citation>
    <scope>NUCLEOTIDE SEQUENCE [LARGE SCALE GENOMIC DNA]</scope>
    <source>
        <strain evidence="3 4">CCUG 31170</strain>
    </source>
</reference>
<dbReference type="InterPro" id="IPR007077">
    <property type="entry name" value="TfoX_C"/>
</dbReference>
<name>A0A1T0B0D1_9PAST</name>